<dbReference type="InterPro" id="IPR036691">
    <property type="entry name" value="Endo/exonu/phosph_ase_sf"/>
</dbReference>
<dbReference type="InterPro" id="IPR057667">
    <property type="entry name" value="HTH_SB"/>
</dbReference>
<dbReference type="GO" id="GO:0003676">
    <property type="term" value="F:nucleic acid binding"/>
    <property type="evidence" value="ECO:0007669"/>
    <property type="project" value="InterPro"/>
</dbReference>
<accession>A0AAE0Q591</accession>
<name>A0AAE0Q591_9TELE</name>
<feature type="domain" description="Sleeping Beauty transposase HTH" evidence="1">
    <location>
        <begin position="133"/>
        <end position="164"/>
    </location>
</feature>
<dbReference type="Pfam" id="PF25787">
    <property type="entry name" value="HTH_SB"/>
    <property type="match status" value="1"/>
</dbReference>
<dbReference type="Gene3D" id="3.60.10.10">
    <property type="entry name" value="Endonuclease/exonuclease/phosphatase"/>
    <property type="match status" value="1"/>
</dbReference>
<proteinExistence type="predicted"/>
<protein>
    <recommendedName>
        <fullName evidence="1">Sleeping Beauty transposase HTH domain-containing protein</fullName>
    </recommendedName>
</protein>
<reference evidence="2" key="1">
    <citation type="submission" date="2023-06" db="EMBL/GenBank/DDBJ databases">
        <title>Male Hemibagrus guttatus genome.</title>
        <authorList>
            <person name="Bian C."/>
        </authorList>
    </citation>
    <scope>NUCLEOTIDE SEQUENCE</scope>
    <source>
        <strain evidence="2">Male_cb2023</strain>
        <tissue evidence="2">Muscle</tissue>
    </source>
</reference>
<dbReference type="Gene3D" id="1.10.10.10">
    <property type="entry name" value="Winged helix-like DNA-binding domain superfamily/Winged helix DNA-binding domain"/>
    <property type="match status" value="1"/>
</dbReference>
<dbReference type="InterPro" id="IPR036388">
    <property type="entry name" value="WH-like_DNA-bd_sf"/>
</dbReference>
<dbReference type="Proteomes" id="UP001274896">
    <property type="component" value="Unassembled WGS sequence"/>
</dbReference>
<dbReference type="AlphaFoldDB" id="A0AAE0Q591"/>
<gene>
    <name evidence="2" type="ORF">QTP70_028870</name>
</gene>
<dbReference type="Gene3D" id="3.30.420.10">
    <property type="entry name" value="Ribonuclease H-like superfamily/Ribonuclease H"/>
    <property type="match status" value="1"/>
</dbReference>
<evidence type="ECO:0000313" key="3">
    <source>
        <dbReference type="Proteomes" id="UP001274896"/>
    </source>
</evidence>
<dbReference type="InterPro" id="IPR036397">
    <property type="entry name" value="RNaseH_sf"/>
</dbReference>
<dbReference type="PANTHER" id="PTHR47510:SF3">
    <property type="entry name" value="ENDO_EXONUCLEASE_PHOSPHATASE DOMAIN-CONTAINING PROTEIN"/>
    <property type="match status" value="1"/>
</dbReference>
<comment type="caution">
    <text evidence="2">The sequence shown here is derived from an EMBL/GenBank/DDBJ whole genome shotgun (WGS) entry which is preliminary data.</text>
</comment>
<dbReference type="SUPFAM" id="SSF56219">
    <property type="entry name" value="DNase I-like"/>
    <property type="match status" value="1"/>
</dbReference>
<organism evidence="2 3">
    <name type="scientific">Hemibagrus guttatus</name>
    <dbReference type="NCBI Taxonomy" id="175788"/>
    <lineage>
        <taxon>Eukaryota</taxon>
        <taxon>Metazoa</taxon>
        <taxon>Chordata</taxon>
        <taxon>Craniata</taxon>
        <taxon>Vertebrata</taxon>
        <taxon>Euteleostomi</taxon>
        <taxon>Actinopterygii</taxon>
        <taxon>Neopterygii</taxon>
        <taxon>Teleostei</taxon>
        <taxon>Ostariophysi</taxon>
        <taxon>Siluriformes</taxon>
        <taxon>Bagridae</taxon>
        <taxon>Hemibagrus</taxon>
    </lineage>
</organism>
<evidence type="ECO:0000313" key="2">
    <source>
        <dbReference type="EMBL" id="KAK3513817.1"/>
    </source>
</evidence>
<evidence type="ECO:0000259" key="1">
    <source>
        <dbReference type="Pfam" id="PF25787"/>
    </source>
</evidence>
<sequence length="599" mass="67938">MVLGRKKVACTLQVGGEVLPQVEEFKYLGVLFTSEGRMDRETDRRIGAAASVMRSMYRSVVVKKELSRKAKVSIYQSIYVPTLTYGHELWVMTEREEAPGKTQDMLERLWVPPEELEEVSELINQSDSKLSTMAKTKELSKDVRDKIVDLHKAGMGYKTITKQLAKATKEWLKKKHIKVLEWLSQSPDLNPIKRICKEEWDKIPPEMCANLVANYKKHLTSVIANNSFASKYWPCDILRENKGRDPKRRPRGKRAGIRNRLRAHAHQTPLPKILLTNIQSLKNKLDDLRARVKFQRDIRDCNLLCFTETWLNPAVLDHAIQPAEFFSVHRIDRTLELEKSRGGGTCLMVNSSWCNSASVVPLTHSCTPNLELLTINCSPFYLPQEFTSVIISAVYIPPQADTDTALYELHEARYQTFISTSPAPPAIDANAKDKANAIANAKANASGCRQEENANTKNTFIISEHDVRRAFRRVNTWKAAGPDGISVIHTCFKESIIVPVPKKTHPPKFMERLVRDFIISSLPDTLDSLQFAYRLNRSTDDAISHLLHTSLTHLDTRKGNYVKMLFVDYSSVFNTIIPSTLNTKLQHLGHFCVSGSPIS</sequence>
<dbReference type="EMBL" id="JAUCMX010000022">
    <property type="protein sequence ID" value="KAK3513817.1"/>
    <property type="molecule type" value="Genomic_DNA"/>
</dbReference>
<keyword evidence="3" id="KW-1185">Reference proteome</keyword>
<dbReference type="PANTHER" id="PTHR47510">
    <property type="entry name" value="REVERSE TRANSCRIPTASE DOMAIN-CONTAINING PROTEIN"/>
    <property type="match status" value="1"/>
</dbReference>